<dbReference type="Gene3D" id="3.50.50.60">
    <property type="entry name" value="FAD/NAD(P)-binding domain"/>
    <property type="match status" value="1"/>
</dbReference>
<dbReference type="FunFam" id="3.90.700.10:FF:000007">
    <property type="entry name" value="NADH-dependent fumarate reductase"/>
    <property type="match status" value="1"/>
</dbReference>
<evidence type="ECO:0000256" key="4">
    <source>
        <dbReference type="ARBA" id="ARBA00023002"/>
    </source>
</evidence>
<name>A0AA87A1B3_9LACO</name>
<comment type="cofactor">
    <cofactor evidence="1">
        <name>FAD</name>
        <dbReference type="ChEBI" id="CHEBI:57692"/>
    </cofactor>
</comment>
<evidence type="ECO:0000313" key="8">
    <source>
        <dbReference type="Proteomes" id="UP000003672"/>
    </source>
</evidence>
<keyword evidence="3 5" id="KW-0274">FAD</keyword>
<dbReference type="InterPro" id="IPR036188">
    <property type="entry name" value="FAD/NAD-bd_sf"/>
</dbReference>
<dbReference type="Proteomes" id="UP000003672">
    <property type="component" value="Unassembled WGS sequence"/>
</dbReference>
<proteinExistence type="inferred from homology"/>
<dbReference type="Pfam" id="PF00890">
    <property type="entry name" value="FAD_binding_2"/>
    <property type="match status" value="1"/>
</dbReference>
<dbReference type="EMBL" id="ACGO02000001">
    <property type="protein sequence ID" value="EFJ70356.1"/>
    <property type="molecule type" value="Genomic_DNA"/>
</dbReference>
<evidence type="ECO:0000256" key="5">
    <source>
        <dbReference type="RuleBase" id="RU366062"/>
    </source>
</evidence>
<dbReference type="AlphaFoldDB" id="A0AA87A1B3"/>
<dbReference type="SUPFAM" id="SSF56425">
    <property type="entry name" value="Succinate dehydrogenase/fumarate reductase flavoprotein, catalytic domain"/>
    <property type="match status" value="1"/>
</dbReference>
<dbReference type="PANTHER" id="PTHR43400:SF7">
    <property type="entry name" value="FAD-DEPENDENT OXIDOREDUCTASE 2 FAD BINDING DOMAIN-CONTAINING PROTEIN"/>
    <property type="match status" value="1"/>
</dbReference>
<dbReference type="NCBIfam" id="TIGR01813">
    <property type="entry name" value="flavo_cyto_c"/>
    <property type="match status" value="1"/>
</dbReference>
<dbReference type="GO" id="GO:0010181">
    <property type="term" value="F:FMN binding"/>
    <property type="evidence" value="ECO:0007669"/>
    <property type="project" value="InterPro"/>
</dbReference>
<gene>
    <name evidence="7" type="primary">frdA</name>
    <name evidence="7" type="ORF">HMPREF0514_10800</name>
</gene>
<accession>A0AA87A1B3</accession>
<dbReference type="GO" id="GO:0033765">
    <property type="term" value="F:steroid dehydrogenase activity, acting on the CH-CH group of donors"/>
    <property type="evidence" value="ECO:0007669"/>
    <property type="project" value="UniProtKB-ARBA"/>
</dbReference>
<evidence type="ECO:0000256" key="1">
    <source>
        <dbReference type="ARBA" id="ARBA00001974"/>
    </source>
</evidence>
<dbReference type="PANTHER" id="PTHR43400">
    <property type="entry name" value="FUMARATE REDUCTASE"/>
    <property type="match status" value="1"/>
</dbReference>
<evidence type="ECO:0000256" key="2">
    <source>
        <dbReference type="ARBA" id="ARBA00022630"/>
    </source>
</evidence>
<sequence>MAYKFPTQTVDNLKEEYDAIIVGSGGTGLAAAIQAHQYGLNVAILEKNSFLGGNTMRASSGMNAAESIVQARLGINDSMQKFYDETLKGGGYMNDREMLHYFVEHAPLAIAWLEDLGIKVDDLTITGGMSKKRTHRPSSMAPIGAFLVNNLLKLADERHIPIFIDSKVTNLLQDKDKKITGVEVNKEHQVRAKAVLLATGGFGAAKDLIAKYRPDLRDYKTTNQAGATGDGLKLADKVGAQLEQLELVQVHPTVQQDTDHAYLIGEAVRGEGAILVDRDGERFINELSTRKIVSNAITETPEHSAYLIFDQGVRDRVKAIEFYDSINLVVYGSTIEELAENIKVPAANLKKTLQSWNEAVKKNSDTEFGRTTGMASLDHAPYYAIHIAPAIHYTMGGIHIAPDTRVYDTNGNFIAGLYAAGEVSGGLHGNNRIGGNSIAETIIFGREAGKTMAKLIK</sequence>
<dbReference type="InterPro" id="IPR027477">
    <property type="entry name" value="Succ_DH/fumarate_Rdtase_cat_sf"/>
</dbReference>
<dbReference type="InterPro" id="IPR010960">
    <property type="entry name" value="Flavocytochrome_c"/>
</dbReference>
<dbReference type="EC" id="1.3.99.1" evidence="7"/>
<reference evidence="7 8" key="1">
    <citation type="submission" date="2010-06" db="EMBL/GenBank/DDBJ databases">
        <authorList>
            <person name="Muzny D."/>
            <person name="Qin X."/>
            <person name="Buhay C."/>
            <person name="Dugan-Rocha S."/>
            <person name="Ding Y."/>
            <person name="Chen G."/>
            <person name="Hawes A."/>
            <person name="Holder M."/>
            <person name="Jhangiani S."/>
            <person name="Johnson A."/>
            <person name="Khan Z."/>
            <person name="Li Z."/>
            <person name="Liu W."/>
            <person name="Liu X."/>
            <person name="Perez L."/>
            <person name="Shen H."/>
            <person name="Wang Q."/>
            <person name="Watt J."/>
            <person name="Xi L."/>
            <person name="Xin Y."/>
            <person name="Zhou J."/>
            <person name="Deng J."/>
            <person name="Jiang H."/>
            <person name="Liu Y."/>
            <person name="Qu J."/>
            <person name="Song X.-Z."/>
            <person name="Zhang L."/>
            <person name="Villasana D."/>
            <person name="Johnson A."/>
            <person name="Liu J."/>
            <person name="Liyanage D."/>
            <person name="Lorensuhewa L."/>
            <person name="Robinson T."/>
            <person name="Song A."/>
            <person name="Song B.-B."/>
            <person name="Dinh H."/>
            <person name="Thornton R."/>
            <person name="Coyle M."/>
            <person name="Francisco L."/>
            <person name="Jackson L."/>
            <person name="Javaid M."/>
            <person name="Korchina V."/>
            <person name="Kovar C."/>
            <person name="Mata R."/>
            <person name="Mathew T."/>
            <person name="Ngo R."/>
            <person name="Nguyen L."/>
            <person name="Nguyen N."/>
            <person name="Okwuonu G."/>
            <person name="Ongeri F."/>
            <person name="Pham C."/>
            <person name="Simmons D."/>
            <person name="Wilczek-Boney K."/>
            <person name="Hale W."/>
            <person name="Jakkamsetti A."/>
            <person name="Pham P."/>
            <person name="Ruth R."/>
            <person name="San Lucas F."/>
            <person name="Warren J."/>
            <person name="Zhang J."/>
            <person name="Zhao Z."/>
            <person name="Zhou C."/>
            <person name="Zhu D."/>
            <person name="Lee S."/>
            <person name="Bess C."/>
            <person name="Blankenburg K."/>
            <person name="Forbes L."/>
            <person name="Fu Q."/>
            <person name="Gubbala S."/>
            <person name="Hirani K."/>
            <person name="Jayaseelan J.C."/>
            <person name="Lara F."/>
            <person name="Munidasa M."/>
            <person name="Palculict T."/>
            <person name="Patil S."/>
            <person name="Pu L.-L."/>
            <person name="Saada N."/>
            <person name="Tang L."/>
            <person name="Weissenberger G."/>
            <person name="Zhu Y."/>
            <person name="Hemphill L."/>
            <person name="Shang Y."/>
            <person name="Youmans B."/>
            <person name="Ayvaz T."/>
            <person name="Ross M."/>
            <person name="Santibanez J."/>
            <person name="Aqrawi P."/>
            <person name="Gross S."/>
            <person name="Joshi V."/>
            <person name="Fowler G."/>
            <person name="Nazareth L."/>
            <person name="Reid J."/>
            <person name="Worley K."/>
            <person name="Petrosino J."/>
            <person name="Highlander S."/>
            <person name="Gibbs R."/>
        </authorList>
    </citation>
    <scope>NUCLEOTIDE SEQUENCE [LARGE SCALE GENOMIC DNA]</scope>
    <source>
        <strain evidence="7 8">JV-V03</strain>
    </source>
</reference>
<evidence type="ECO:0000259" key="6">
    <source>
        <dbReference type="Pfam" id="PF00890"/>
    </source>
</evidence>
<dbReference type="NCBIfam" id="NF005064">
    <property type="entry name" value="PRK06481.1"/>
    <property type="match status" value="1"/>
</dbReference>
<dbReference type="Gene3D" id="3.90.700.10">
    <property type="entry name" value="Succinate dehydrogenase/fumarate reductase flavoprotein, catalytic domain"/>
    <property type="match status" value="1"/>
</dbReference>
<keyword evidence="2 5" id="KW-0285">Flavoprotein</keyword>
<feature type="domain" description="FAD-dependent oxidoreductase 2 FAD-binding" evidence="6">
    <location>
        <begin position="18"/>
        <end position="438"/>
    </location>
</feature>
<protein>
    <submittedName>
        <fullName evidence="7">Flavocytochrome c</fullName>
        <ecNumber evidence="7">1.3.99.1</ecNumber>
    </submittedName>
</protein>
<evidence type="ECO:0000256" key="3">
    <source>
        <dbReference type="ARBA" id="ARBA00022827"/>
    </source>
</evidence>
<evidence type="ECO:0000313" key="7">
    <source>
        <dbReference type="EMBL" id="EFJ70356.1"/>
    </source>
</evidence>
<comment type="similarity">
    <text evidence="5">Belongs to the FAD-dependent oxidoreductase 2 family. FRD/SDH subfamily.</text>
</comment>
<dbReference type="RefSeq" id="WP_003648997.1">
    <property type="nucleotide sequence ID" value="NZ_CP040500.1"/>
</dbReference>
<comment type="caution">
    <text evidence="7">The sequence shown here is derived from an EMBL/GenBank/DDBJ whole genome shotgun (WGS) entry which is preliminary data.</text>
</comment>
<dbReference type="InterPro" id="IPR003953">
    <property type="entry name" value="FAD-dep_OxRdtase_2_FAD-bd"/>
</dbReference>
<dbReference type="InterPro" id="IPR050315">
    <property type="entry name" value="FAD-oxidoreductase_2"/>
</dbReference>
<dbReference type="SUPFAM" id="SSF51905">
    <property type="entry name" value="FAD/NAD(P)-binding domain"/>
    <property type="match status" value="1"/>
</dbReference>
<keyword evidence="4 5" id="KW-0560">Oxidoreductase</keyword>
<organism evidence="7 8">
    <name type="scientific">Lactobacillus paragasseri JV-V03</name>
    <dbReference type="NCBI Taxonomy" id="525326"/>
    <lineage>
        <taxon>Bacteria</taxon>
        <taxon>Bacillati</taxon>
        <taxon>Bacillota</taxon>
        <taxon>Bacilli</taxon>
        <taxon>Lactobacillales</taxon>
        <taxon>Lactobacillaceae</taxon>
        <taxon>Lactobacillus</taxon>
    </lineage>
</organism>